<dbReference type="InterPro" id="IPR012795">
    <property type="entry name" value="tRNA_Ile_lys_synt_N"/>
</dbReference>
<evidence type="ECO:0000256" key="4">
    <source>
        <dbReference type="ARBA" id="ARBA00022840"/>
    </source>
</evidence>
<dbReference type="AlphaFoldDB" id="A0A2W7IBB9"/>
<keyword evidence="1 6" id="KW-0436">Ligase</keyword>
<dbReference type="Gene3D" id="3.40.50.620">
    <property type="entry name" value="HUPs"/>
    <property type="match status" value="1"/>
</dbReference>
<evidence type="ECO:0000256" key="2">
    <source>
        <dbReference type="ARBA" id="ARBA00022694"/>
    </source>
</evidence>
<keyword evidence="9" id="KW-1185">Reference proteome</keyword>
<evidence type="ECO:0000256" key="1">
    <source>
        <dbReference type="ARBA" id="ARBA00022598"/>
    </source>
</evidence>
<keyword evidence="4" id="KW-0067">ATP-binding</keyword>
<comment type="catalytic activity">
    <reaction evidence="5 6">
        <text>cytidine(34) in tRNA(Ile2) + L-lysine + ATP = lysidine(34) in tRNA(Ile2) + AMP + diphosphate + H(+)</text>
        <dbReference type="Rhea" id="RHEA:43744"/>
        <dbReference type="Rhea" id="RHEA-COMP:10625"/>
        <dbReference type="Rhea" id="RHEA-COMP:10670"/>
        <dbReference type="ChEBI" id="CHEBI:15378"/>
        <dbReference type="ChEBI" id="CHEBI:30616"/>
        <dbReference type="ChEBI" id="CHEBI:32551"/>
        <dbReference type="ChEBI" id="CHEBI:33019"/>
        <dbReference type="ChEBI" id="CHEBI:82748"/>
        <dbReference type="ChEBI" id="CHEBI:83665"/>
        <dbReference type="ChEBI" id="CHEBI:456215"/>
        <dbReference type="EC" id="6.3.4.19"/>
    </reaction>
</comment>
<evidence type="ECO:0000313" key="9">
    <source>
        <dbReference type="Proteomes" id="UP000249688"/>
    </source>
</evidence>
<dbReference type="EMBL" id="QKYU01000015">
    <property type="protein sequence ID" value="PZW43659.1"/>
    <property type="molecule type" value="Genomic_DNA"/>
</dbReference>
<sequence>MTAAAARREFSGAMARLGPFGAEPLLALGVSGGPHSLALVLLAEDWLRPRGGRLLALIADHGLRAESAAEAAGVAALLAGRGIAHRILPLRLAPGTALHDRARAARLAALLGAAEAAGAPWLLLGHHRGDQAETLAFRALRGSGPDGLAGMATARAAPGALLLRPLLGMAPSALEAICAEAELSPVRDASNADPRFLRGRLRAVLDPDGPGAEALAEAASAWGLRRDRARAAVATRLAEAAAFRPEGWLRLDRAALGRDGIAVAALTAALRVVSGGPYPAPAAGVAALLARGHGALGGAILTSAGVLAREPAALSPPIAATQGVVWDARWRVTRPLPEGARIGPAGAGPAAEGWPEGLPAVVRAGLPCIFLGGESSSAAAHTIFQPQGGAAS</sequence>
<dbReference type="HAMAP" id="MF_01161">
    <property type="entry name" value="tRNA_Ile_lys_synt"/>
    <property type="match status" value="1"/>
</dbReference>
<dbReference type="GO" id="GO:0006400">
    <property type="term" value="P:tRNA modification"/>
    <property type="evidence" value="ECO:0007669"/>
    <property type="project" value="UniProtKB-UniRule"/>
</dbReference>
<dbReference type="SUPFAM" id="SSF52402">
    <property type="entry name" value="Adenine nucleotide alpha hydrolases-like"/>
    <property type="match status" value="1"/>
</dbReference>
<dbReference type="RefSeq" id="WP_111398925.1">
    <property type="nucleotide sequence ID" value="NZ_QKYU01000015.1"/>
</dbReference>
<dbReference type="InterPro" id="IPR012094">
    <property type="entry name" value="tRNA_Ile_lys_synt"/>
</dbReference>
<evidence type="ECO:0000259" key="7">
    <source>
        <dbReference type="Pfam" id="PF01171"/>
    </source>
</evidence>
<dbReference type="InterPro" id="IPR011063">
    <property type="entry name" value="TilS/TtcA_N"/>
</dbReference>
<accession>A0A2W7IBB9</accession>
<proteinExistence type="inferred from homology"/>
<evidence type="ECO:0000256" key="5">
    <source>
        <dbReference type="ARBA" id="ARBA00048539"/>
    </source>
</evidence>
<dbReference type="NCBIfam" id="TIGR02432">
    <property type="entry name" value="lysidine_TilS_N"/>
    <property type="match status" value="1"/>
</dbReference>
<keyword evidence="3" id="KW-0547">Nucleotide-binding</keyword>
<feature type="domain" description="tRNA(Ile)-lysidine/2-thiocytidine synthase N-terminal" evidence="7">
    <location>
        <begin position="27"/>
        <end position="203"/>
    </location>
</feature>
<dbReference type="EC" id="6.3.4.19" evidence="6"/>
<protein>
    <recommendedName>
        <fullName evidence="6">tRNA(Ile)-lysidine synthase</fullName>
        <ecNumber evidence="6">6.3.4.19</ecNumber>
    </recommendedName>
    <alternativeName>
        <fullName evidence="6">tRNA(Ile)-2-lysyl-cytidine synthase</fullName>
    </alternativeName>
    <alternativeName>
        <fullName evidence="6">tRNA(Ile)-lysidine synthetase</fullName>
    </alternativeName>
</protein>
<comment type="function">
    <text evidence="6">Ligates lysine onto the cytidine present at position 34 of the AUA codon-specific tRNA(Ile) that contains the anticodon CAU, in an ATP-dependent manner. Cytidine is converted to lysidine, thus changing the amino acid specificity of the tRNA from methionine to isoleucine.</text>
</comment>
<comment type="subcellular location">
    <subcellularLocation>
        <location evidence="6">Cytoplasm</location>
    </subcellularLocation>
</comment>
<dbReference type="PANTHER" id="PTHR43033">
    <property type="entry name" value="TRNA(ILE)-LYSIDINE SYNTHASE-RELATED"/>
    <property type="match status" value="1"/>
</dbReference>
<evidence type="ECO:0000313" key="8">
    <source>
        <dbReference type="EMBL" id="PZW43659.1"/>
    </source>
</evidence>
<name>A0A2W7IBB9_9PROT</name>
<comment type="caution">
    <text evidence="6">Lacks conserved residue(s) required for the propagation of feature annotation.</text>
</comment>
<evidence type="ECO:0000256" key="6">
    <source>
        <dbReference type="HAMAP-Rule" id="MF_01161"/>
    </source>
</evidence>
<keyword evidence="6" id="KW-0963">Cytoplasm</keyword>
<dbReference type="GO" id="GO:0032267">
    <property type="term" value="F:tRNA(Ile)-lysidine synthase activity"/>
    <property type="evidence" value="ECO:0007669"/>
    <property type="project" value="UniProtKB-EC"/>
</dbReference>
<reference evidence="8 9" key="1">
    <citation type="submission" date="2018-06" db="EMBL/GenBank/DDBJ databases">
        <title>Genomic Encyclopedia of Archaeal and Bacterial Type Strains, Phase II (KMG-II): from individual species to whole genera.</title>
        <authorList>
            <person name="Goeker M."/>
        </authorList>
    </citation>
    <scope>NUCLEOTIDE SEQUENCE [LARGE SCALE GENOMIC DNA]</scope>
    <source>
        <strain evidence="8 9">DSM 24525</strain>
    </source>
</reference>
<dbReference type="PANTHER" id="PTHR43033:SF5">
    <property type="entry name" value="TRNA(ILE)-LYSIDINE SYNTHETASE"/>
    <property type="match status" value="1"/>
</dbReference>
<comment type="caution">
    <text evidence="8">The sequence shown here is derived from an EMBL/GenBank/DDBJ whole genome shotgun (WGS) entry which is preliminary data.</text>
</comment>
<dbReference type="Proteomes" id="UP000249688">
    <property type="component" value="Unassembled WGS sequence"/>
</dbReference>
<keyword evidence="2 6" id="KW-0819">tRNA processing</keyword>
<dbReference type="InterPro" id="IPR014729">
    <property type="entry name" value="Rossmann-like_a/b/a_fold"/>
</dbReference>
<evidence type="ECO:0000256" key="3">
    <source>
        <dbReference type="ARBA" id="ARBA00022741"/>
    </source>
</evidence>
<dbReference type="Pfam" id="PF01171">
    <property type="entry name" value="ATP_bind_3"/>
    <property type="match status" value="1"/>
</dbReference>
<organism evidence="8 9">
    <name type="scientific">Humitalea rosea</name>
    <dbReference type="NCBI Taxonomy" id="990373"/>
    <lineage>
        <taxon>Bacteria</taxon>
        <taxon>Pseudomonadati</taxon>
        <taxon>Pseudomonadota</taxon>
        <taxon>Alphaproteobacteria</taxon>
        <taxon>Acetobacterales</taxon>
        <taxon>Roseomonadaceae</taxon>
        <taxon>Humitalea</taxon>
    </lineage>
</organism>
<dbReference type="GO" id="GO:0005524">
    <property type="term" value="F:ATP binding"/>
    <property type="evidence" value="ECO:0007669"/>
    <property type="project" value="UniProtKB-KW"/>
</dbReference>
<dbReference type="CDD" id="cd01992">
    <property type="entry name" value="TilS_N"/>
    <property type="match status" value="1"/>
</dbReference>
<gene>
    <name evidence="6" type="primary">tilS</name>
    <name evidence="8" type="ORF">C8P66_115124</name>
</gene>
<dbReference type="OrthoDB" id="9807403at2"/>
<dbReference type="GO" id="GO:0005737">
    <property type="term" value="C:cytoplasm"/>
    <property type="evidence" value="ECO:0007669"/>
    <property type="project" value="UniProtKB-SubCell"/>
</dbReference>
<comment type="similarity">
    <text evidence="6">Belongs to the tRNA(Ile)-lysidine synthase family.</text>
</comment>